<dbReference type="EMBL" id="CP029788">
    <property type="protein sequence ID" value="AWT46827.1"/>
    <property type="molecule type" value="Genomic_DNA"/>
</dbReference>
<dbReference type="RefSeq" id="WP_110634249.1">
    <property type="nucleotide sequence ID" value="NZ_CP029788.1"/>
</dbReference>
<protein>
    <recommendedName>
        <fullName evidence="3">DUF721 domain-containing protein</fullName>
    </recommendedName>
</protein>
<evidence type="ECO:0000313" key="1">
    <source>
        <dbReference type="EMBL" id="AWT46827.1"/>
    </source>
</evidence>
<evidence type="ECO:0008006" key="3">
    <source>
        <dbReference type="Google" id="ProtNLM"/>
    </source>
</evidence>
<keyword evidence="2" id="KW-1185">Reference proteome</keyword>
<organism evidence="1 2">
    <name type="scientific">Streptomyces actuosus</name>
    <dbReference type="NCBI Taxonomy" id="1885"/>
    <lineage>
        <taxon>Bacteria</taxon>
        <taxon>Bacillati</taxon>
        <taxon>Actinomycetota</taxon>
        <taxon>Actinomycetes</taxon>
        <taxon>Kitasatosporales</taxon>
        <taxon>Streptomycetaceae</taxon>
        <taxon>Streptomyces</taxon>
    </lineage>
</organism>
<dbReference type="Proteomes" id="UP000247634">
    <property type="component" value="Chromosome"/>
</dbReference>
<reference evidence="1 2" key="1">
    <citation type="submission" date="2018-06" db="EMBL/GenBank/DDBJ databases">
        <title>The complete genome sequence of a nosiheptide producer Streptomyces actuosus ATCC 25421: deducing the ability of producing a new class III lantibiotics.</title>
        <authorList>
            <person name="Liu W."/>
            <person name="Sun F."/>
            <person name="Hu Y."/>
        </authorList>
    </citation>
    <scope>NUCLEOTIDE SEQUENCE [LARGE SCALE GENOMIC DNA]</scope>
    <source>
        <strain evidence="1 2">ATCC 25421</strain>
    </source>
</reference>
<dbReference type="AlphaFoldDB" id="A0A2U9PB63"/>
<dbReference type="KEGG" id="sact:DMT42_34210"/>
<proteinExistence type="predicted"/>
<name>A0A2U9PB63_STRAS</name>
<dbReference type="InterPro" id="IPR007922">
    <property type="entry name" value="DciA-like"/>
</dbReference>
<accession>A0A2U9PB63</accession>
<gene>
    <name evidence="1" type="ORF">DMT42_34210</name>
</gene>
<dbReference type="Pfam" id="PF05258">
    <property type="entry name" value="DciA"/>
    <property type="match status" value="1"/>
</dbReference>
<dbReference type="OrthoDB" id="4134192at2"/>
<sequence>MNDRQQPGTEARVDLAMLALRRAREDARRGRFTERAPAASRRRVRGRTPPVLLARVLLDLFAVSEASPLPAWHSVAGPLAKHVVPTAFDSETGTLILAGTSAAWLTNTRLLADRLMQGLNDVLGAGSVRHIRLVKKAPSTLLALPPKPDSPRWPQQQPIPAPADPAIEAALNRQARHLPRQAVITQAEPWLR</sequence>
<evidence type="ECO:0000313" key="2">
    <source>
        <dbReference type="Proteomes" id="UP000247634"/>
    </source>
</evidence>